<comment type="pathway">
    <text evidence="5">Glycan metabolism; pectin degradation; 2-dehydro-3-deoxy-D-gluconate from pectin: step 1/5.</text>
</comment>
<evidence type="ECO:0000256" key="4">
    <source>
        <dbReference type="PROSITE-ProRule" id="PRU10040"/>
    </source>
</evidence>
<reference evidence="8" key="1">
    <citation type="submission" date="2016-10" db="EMBL/GenBank/DDBJ databases">
        <authorList>
            <person name="Varghese N."/>
            <person name="Submissions S."/>
        </authorList>
    </citation>
    <scope>NUCLEOTIDE SEQUENCE [LARGE SCALE GENOMIC DNA]</scope>
    <source>
        <strain evidence="8">P18</strain>
    </source>
</reference>
<evidence type="ECO:0000256" key="2">
    <source>
        <dbReference type="ARBA" id="ARBA00022801"/>
    </source>
</evidence>
<dbReference type="AlphaFoldDB" id="A0A1I5TUG6"/>
<dbReference type="SUPFAM" id="SSF51126">
    <property type="entry name" value="Pectin lyase-like"/>
    <property type="match status" value="1"/>
</dbReference>
<dbReference type="InterPro" id="IPR033131">
    <property type="entry name" value="Pectinesterase_Asp_AS"/>
</dbReference>
<name>A0A1I5TUG6_9FIRM</name>
<sequence length="334" mass="37573">MLEISVKKQGGDYSTITEAIQAATYEEKNVIRIGEGTFREKIFCEKSDITFIGEGIDKTIIEFDDGAFEEMEDGSKRGTFRTATAFFGGKRVVVKNMTIKNTVGDGYTHGQALAVYADADECYFENVKMTGCQDTLFCAPLPLTERQKNGFMGPRVLNPRKKTKQYYKNCEIYGDVDFIFGGADAVFDDCFIQCNNRKLQPHGEDKGERFINGYITAACGSKDDLGFVFRNCTVKGEDGCDEASVFLGRPWRDEAKTVFLDCKMDKTVAPERFSGWGGITKDELAVTYGEYNSRDIADDSEISLSRKNSWIMDIDSDKYKDLRNKADQIVKLFN</sequence>
<comment type="catalytic activity">
    <reaction evidence="5">
        <text>[(1-&gt;4)-alpha-D-galacturonosyl methyl ester](n) + n H2O = [(1-&gt;4)-alpha-D-galacturonosyl](n) + n methanol + n H(+)</text>
        <dbReference type="Rhea" id="RHEA:22380"/>
        <dbReference type="Rhea" id="RHEA-COMP:14570"/>
        <dbReference type="Rhea" id="RHEA-COMP:14573"/>
        <dbReference type="ChEBI" id="CHEBI:15377"/>
        <dbReference type="ChEBI" id="CHEBI:15378"/>
        <dbReference type="ChEBI" id="CHEBI:17790"/>
        <dbReference type="ChEBI" id="CHEBI:140522"/>
        <dbReference type="ChEBI" id="CHEBI:140523"/>
        <dbReference type="EC" id="3.1.1.11"/>
    </reaction>
</comment>
<dbReference type="EC" id="3.1.1.11" evidence="5"/>
<dbReference type="EMBL" id="FOXO01000010">
    <property type="protein sequence ID" value="SFP86694.1"/>
    <property type="molecule type" value="Genomic_DNA"/>
</dbReference>
<dbReference type="Proteomes" id="UP000182624">
    <property type="component" value="Unassembled WGS sequence"/>
</dbReference>
<keyword evidence="2 5" id="KW-0378">Hydrolase</keyword>
<protein>
    <recommendedName>
        <fullName evidence="5">Pectinesterase</fullName>
        <ecNumber evidence="5">3.1.1.11</ecNumber>
    </recommendedName>
</protein>
<evidence type="ECO:0000256" key="3">
    <source>
        <dbReference type="ARBA" id="ARBA00023085"/>
    </source>
</evidence>
<evidence type="ECO:0000259" key="6">
    <source>
        <dbReference type="Pfam" id="PF01095"/>
    </source>
</evidence>
<gene>
    <name evidence="7" type="ORF">SAMN04487928_11030</name>
</gene>
<accession>A0A1I5TUG6</accession>
<dbReference type="InterPro" id="IPR011050">
    <property type="entry name" value="Pectin_lyase_fold/virulence"/>
</dbReference>
<dbReference type="RefSeq" id="WP_074886895.1">
    <property type="nucleotide sequence ID" value="NZ_FOXO01000010.1"/>
</dbReference>
<dbReference type="Gene3D" id="2.160.20.10">
    <property type="entry name" value="Single-stranded right-handed beta-helix, Pectin lyase-like"/>
    <property type="match status" value="1"/>
</dbReference>
<evidence type="ECO:0000256" key="5">
    <source>
        <dbReference type="RuleBase" id="RU000589"/>
    </source>
</evidence>
<dbReference type="PANTHER" id="PTHR31321">
    <property type="entry name" value="ACYL-COA THIOESTER HYDROLASE YBHC-RELATED"/>
    <property type="match status" value="1"/>
</dbReference>
<comment type="similarity">
    <text evidence="1">Belongs to the pectinesterase family.</text>
</comment>
<evidence type="ECO:0000313" key="7">
    <source>
        <dbReference type="EMBL" id="SFP86694.1"/>
    </source>
</evidence>
<feature type="active site" evidence="4">
    <location>
        <position position="177"/>
    </location>
</feature>
<dbReference type="InterPro" id="IPR000070">
    <property type="entry name" value="Pectinesterase_cat"/>
</dbReference>
<dbReference type="GO" id="GO:0042545">
    <property type="term" value="P:cell wall modification"/>
    <property type="evidence" value="ECO:0007669"/>
    <property type="project" value="UniProtKB-UniRule"/>
</dbReference>
<dbReference type="GO" id="GO:0009279">
    <property type="term" value="C:cell outer membrane"/>
    <property type="evidence" value="ECO:0007669"/>
    <property type="project" value="TreeGrafter"/>
</dbReference>
<dbReference type="PANTHER" id="PTHR31321:SF57">
    <property type="entry name" value="PECTINESTERASE 53-RELATED"/>
    <property type="match status" value="1"/>
</dbReference>
<evidence type="ECO:0000256" key="1">
    <source>
        <dbReference type="ARBA" id="ARBA00008891"/>
    </source>
</evidence>
<organism evidence="7 8">
    <name type="scientific">Butyrivibrio proteoclasticus</name>
    <dbReference type="NCBI Taxonomy" id="43305"/>
    <lineage>
        <taxon>Bacteria</taxon>
        <taxon>Bacillati</taxon>
        <taxon>Bacillota</taxon>
        <taxon>Clostridia</taxon>
        <taxon>Lachnospirales</taxon>
        <taxon>Lachnospiraceae</taxon>
        <taxon>Butyrivibrio</taxon>
    </lineage>
</organism>
<dbReference type="GO" id="GO:0045490">
    <property type="term" value="P:pectin catabolic process"/>
    <property type="evidence" value="ECO:0007669"/>
    <property type="project" value="UniProtKB-UniRule"/>
</dbReference>
<dbReference type="Pfam" id="PF01095">
    <property type="entry name" value="Pectinesterase"/>
    <property type="match status" value="2"/>
</dbReference>
<proteinExistence type="inferred from homology"/>
<dbReference type="InterPro" id="IPR012334">
    <property type="entry name" value="Pectin_lyas_fold"/>
</dbReference>
<dbReference type="UniPathway" id="UPA00545">
    <property type="reaction ID" value="UER00823"/>
</dbReference>
<feature type="domain" description="Pectinesterase catalytic" evidence="6">
    <location>
        <begin position="7"/>
        <end position="138"/>
    </location>
</feature>
<evidence type="ECO:0000313" key="8">
    <source>
        <dbReference type="Proteomes" id="UP000182624"/>
    </source>
</evidence>
<keyword evidence="8" id="KW-1185">Reference proteome</keyword>
<dbReference type="OrthoDB" id="9804686at2"/>
<dbReference type="GO" id="GO:0030599">
    <property type="term" value="F:pectinesterase activity"/>
    <property type="evidence" value="ECO:0007669"/>
    <property type="project" value="UniProtKB-UniRule"/>
</dbReference>
<feature type="domain" description="Pectinesterase catalytic" evidence="6">
    <location>
        <begin position="163"/>
        <end position="294"/>
    </location>
</feature>
<keyword evidence="3 5" id="KW-0063">Aspartyl esterase</keyword>
<dbReference type="PROSITE" id="PS00503">
    <property type="entry name" value="PECTINESTERASE_2"/>
    <property type="match status" value="1"/>
</dbReference>